<keyword evidence="1" id="KW-0812">Transmembrane</keyword>
<accession>A0A101UPB1</accession>
<gene>
    <name evidence="2" type="ORF">AQJ91_47350</name>
</gene>
<dbReference type="RefSeq" id="WP_067036315.1">
    <property type="nucleotide sequence ID" value="NZ_KQ949147.1"/>
</dbReference>
<comment type="caution">
    <text evidence="2">The sequence shown here is derived from an EMBL/GenBank/DDBJ whole genome shotgun (WGS) entry which is preliminary data.</text>
</comment>
<name>A0A101UPB1_9ACTN</name>
<evidence type="ECO:0000313" key="3">
    <source>
        <dbReference type="Proteomes" id="UP000053260"/>
    </source>
</evidence>
<dbReference type="Proteomes" id="UP000053260">
    <property type="component" value="Unassembled WGS sequence"/>
</dbReference>
<proteinExistence type="predicted"/>
<keyword evidence="3" id="KW-1185">Reference proteome</keyword>
<sequence length="62" mass="6340">MMVQSNAEGINVHADLALDVGDQLPGEVAGHRQGFAPVTFGAVAAACRVVTLLSLIAVLVLI</sequence>
<evidence type="ECO:0000313" key="2">
    <source>
        <dbReference type="EMBL" id="KUO14340.1"/>
    </source>
</evidence>
<keyword evidence="1" id="KW-1133">Transmembrane helix</keyword>
<reference evidence="2 3" key="1">
    <citation type="submission" date="2015-10" db="EMBL/GenBank/DDBJ databases">
        <title>Draft genome sequence of Streptomyces sp. RV15, isolated from a marine sponge.</title>
        <authorList>
            <person name="Ruckert C."/>
            <person name="Abdelmohsen U.R."/>
            <person name="Winkler A."/>
            <person name="Hentschel U."/>
            <person name="Kalinowski J."/>
            <person name="Kampfer P."/>
            <person name="Glaeser S."/>
        </authorList>
    </citation>
    <scope>NUCLEOTIDE SEQUENCE [LARGE SCALE GENOMIC DNA]</scope>
    <source>
        <strain evidence="2 3">RV15</strain>
    </source>
</reference>
<keyword evidence="1" id="KW-0472">Membrane</keyword>
<protein>
    <submittedName>
        <fullName evidence="2">Uncharacterized protein</fullName>
    </submittedName>
</protein>
<dbReference type="EMBL" id="LMXB01000157">
    <property type="protein sequence ID" value="KUO14340.1"/>
    <property type="molecule type" value="Genomic_DNA"/>
</dbReference>
<organism evidence="2 3">
    <name type="scientific">Streptomyces dysideae</name>
    <dbReference type="NCBI Taxonomy" id="909626"/>
    <lineage>
        <taxon>Bacteria</taxon>
        <taxon>Bacillati</taxon>
        <taxon>Actinomycetota</taxon>
        <taxon>Actinomycetes</taxon>
        <taxon>Kitasatosporales</taxon>
        <taxon>Streptomycetaceae</taxon>
        <taxon>Streptomyces</taxon>
    </lineage>
</organism>
<evidence type="ECO:0000256" key="1">
    <source>
        <dbReference type="SAM" id="Phobius"/>
    </source>
</evidence>
<feature type="transmembrane region" description="Helical" evidence="1">
    <location>
        <begin position="40"/>
        <end position="61"/>
    </location>
</feature>
<dbReference type="AlphaFoldDB" id="A0A101UPB1"/>